<proteinExistence type="predicted"/>
<sequence length="88" mass="9878">RNHSIVRLRDRRKSHLDTPQPGTQFAVQKRGSFSLQVGGQADPHDLYSSYFPAHRGATRNKAVAVKNLKKCSRIPTSQNNVLSRNGRP</sequence>
<gene>
    <name evidence="2" type="ORF">Bhyg_14442</name>
</gene>
<dbReference type="EMBL" id="WJQU01000004">
    <property type="protein sequence ID" value="KAJ6635856.1"/>
    <property type="molecule type" value="Genomic_DNA"/>
</dbReference>
<reference evidence="2" key="1">
    <citation type="submission" date="2022-07" db="EMBL/GenBank/DDBJ databases">
        <authorList>
            <person name="Trinca V."/>
            <person name="Uliana J.V.C."/>
            <person name="Torres T.T."/>
            <person name="Ward R.J."/>
            <person name="Monesi N."/>
        </authorList>
    </citation>
    <scope>NUCLEOTIDE SEQUENCE</scope>
    <source>
        <strain evidence="2">HSMRA1968</strain>
        <tissue evidence="2">Whole embryos</tissue>
    </source>
</reference>
<comment type="caution">
    <text evidence="2">The sequence shown here is derived from an EMBL/GenBank/DDBJ whole genome shotgun (WGS) entry which is preliminary data.</text>
</comment>
<feature type="non-terminal residue" evidence="2">
    <location>
        <position position="88"/>
    </location>
</feature>
<evidence type="ECO:0000313" key="3">
    <source>
        <dbReference type="Proteomes" id="UP001151699"/>
    </source>
</evidence>
<feature type="compositionally biased region" description="Basic residues" evidence="1">
    <location>
        <begin position="1"/>
        <end position="14"/>
    </location>
</feature>
<name>A0A9Q0MPZ4_9DIPT</name>
<protein>
    <submittedName>
        <fullName evidence="2">Uncharacterized protein</fullName>
    </submittedName>
</protein>
<accession>A0A9Q0MPZ4</accession>
<evidence type="ECO:0000256" key="1">
    <source>
        <dbReference type="SAM" id="MobiDB-lite"/>
    </source>
</evidence>
<keyword evidence="3" id="KW-1185">Reference proteome</keyword>
<evidence type="ECO:0000313" key="2">
    <source>
        <dbReference type="EMBL" id="KAJ6635856.1"/>
    </source>
</evidence>
<organism evidence="2 3">
    <name type="scientific">Pseudolycoriella hygida</name>
    <dbReference type="NCBI Taxonomy" id="35572"/>
    <lineage>
        <taxon>Eukaryota</taxon>
        <taxon>Metazoa</taxon>
        <taxon>Ecdysozoa</taxon>
        <taxon>Arthropoda</taxon>
        <taxon>Hexapoda</taxon>
        <taxon>Insecta</taxon>
        <taxon>Pterygota</taxon>
        <taxon>Neoptera</taxon>
        <taxon>Endopterygota</taxon>
        <taxon>Diptera</taxon>
        <taxon>Nematocera</taxon>
        <taxon>Sciaroidea</taxon>
        <taxon>Sciaridae</taxon>
        <taxon>Pseudolycoriella</taxon>
    </lineage>
</organism>
<dbReference type="AlphaFoldDB" id="A0A9Q0MPZ4"/>
<dbReference type="Proteomes" id="UP001151699">
    <property type="component" value="Chromosome C"/>
</dbReference>
<feature type="region of interest" description="Disordered" evidence="1">
    <location>
        <begin position="1"/>
        <end position="24"/>
    </location>
</feature>